<dbReference type="AlphaFoldDB" id="A0AAU2JSM0"/>
<proteinExistence type="predicted"/>
<dbReference type="EMBL" id="CP108264">
    <property type="protein sequence ID" value="WTU75273.1"/>
    <property type="molecule type" value="Genomic_DNA"/>
</dbReference>
<sequence>MSVENELDEAQSLAGDSGYQSYPVAPGTQLKVRSGPGTNYSVVKVLPLGAWVTIRCQCEGTTISGPYGTTNLWDCVGNGQFVSDAYVKTGSDGYVAAHCG</sequence>
<feature type="region of interest" description="Disordered" evidence="1">
    <location>
        <begin position="1"/>
        <end position="22"/>
    </location>
</feature>
<organism evidence="2">
    <name type="scientific">Streptomyces sp. NBC_00049</name>
    <dbReference type="NCBI Taxonomy" id="2903617"/>
    <lineage>
        <taxon>Bacteria</taxon>
        <taxon>Bacillati</taxon>
        <taxon>Actinomycetota</taxon>
        <taxon>Actinomycetes</taxon>
        <taxon>Kitasatosporales</taxon>
        <taxon>Streptomycetaceae</taxon>
        <taxon>Streptomyces</taxon>
    </lineage>
</organism>
<protein>
    <submittedName>
        <fullName evidence="2">Peptidase</fullName>
    </submittedName>
</protein>
<dbReference type="Gene3D" id="2.30.30.40">
    <property type="entry name" value="SH3 Domains"/>
    <property type="match status" value="1"/>
</dbReference>
<evidence type="ECO:0000313" key="2">
    <source>
        <dbReference type="EMBL" id="WTU75273.1"/>
    </source>
</evidence>
<gene>
    <name evidence="2" type="ORF">OG327_19185</name>
</gene>
<accession>A0AAU2JSM0</accession>
<evidence type="ECO:0000256" key="1">
    <source>
        <dbReference type="SAM" id="MobiDB-lite"/>
    </source>
</evidence>
<reference evidence="2" key="1">
    <citation type="submission" date="2022-10" db="EMBL/GenBank/DDBJ databases">
        <title>The complete genomes of actinobacterial strains from the NBC collection.</title>
        <authorList>
            <person name="Joergensen T.S."/>
            <person name="Alvarez Arevalo M."/>
            <person name="Sterndorff E.B."/>
            <person name="Faurdal D."/>
            <person name="Vuksanovic O."/>
            <person name="Mourched A.-S."/>
            <person name="Charusanti P."/>
            <person name="Shaw S."/>
            <person name="Blin K."/>
            <person name="Weber T."/>
        </authorList>
    </citation>
    <scope>NUCLEOTIDE SEQUENCE</scope>
    <source>
        <strain evidence="2">NBC_00049</strain>
    </source>
</reference>
<name>A0AAU2JSM0_9ACTN</name>